<evidence type="ECO:0000256" key="5">
    <source>
        <dbReference type="ARBA" id="ARBA00022723"/>
    </source>
</evidence>
<keyword evidence="7 10" id="KW-0413">Isomerase</keyword>
<comment type="caution">
    <text evidence="10">The sequence shown here is derived from an EMBL/GenBank/DDBJ whole genome shotgun (WGS) entry which is preliminary data.</text>
</comment>
<keyword evidence="6" id="KW-0862">Zinc</keyword>
<dbReference type="GO" id="GO:0008742">
    <property type="term" value="F:L-ribulose-phosphate 4-epimerase activity"/>
    <property type="evidence" value="ECO:0007669"/>
    <property type="project" value="UniProtKB-EC"/>
</dbReference>
<evidence type="ECO:0000313" key="10">
    <source>
        <dbReference type="EMBL" id="TWT72412.1"/>
    </source>
</evidence>
<reference evidence="10 11" key="1">
    <citation type="submission" date="2019-02" db="EMBL/GenBank/DDBJ databases">
        <title>Deep-cultivation of Planctomycetes and their phenomic and genomic characterization uncovers novel biology.</title>
        <authorList>
            <person name="Wiegand S."/>
            <person name="Jogler M."/>
            <person name="Boedeker C."/>
            <person name="Pinto D."/>
            <person name="Vollmers J."/>
            <person name="Rivas-Marin E."/>
            <person name="Kohn T."/>
            <person name="Peeters S.H."/>
            <person name="Heuer A."/>
            <person name="Rast P."/>
            <person name="Oberbeckmann S."/>
            <person name="Bunk B."/>
            <person name="Jeske O."/>
            <person name="Meyerdierks A."/>
            <person name="Storesund J.E."/>
            <person name="Kallscheuer N."/>
            <person name="Luecker S."/>
            <person name="Lage O.M."/>
            <person name="Pohl T."/>
            <person name="Merkel B.J."/>
            <person name="Hornburger P."/>
            <person name="Mueller R.-W."/>
            <person name="Bruemmer F."/>
            <person name="Labrenz M."/>
            <person name="Spormann A.M."/>
            <person name="Op Den Camp H."/>
            <person name="Overmann J."/>
            <person name="Amann R."/>
            <person name="Jetten M.S.M."/>
            <person name="Mascher T."/>
            <person name="Medema M.H."/>
            <person name="Devos D.P."/>
            <person name="Kaster A.-K."/>
            <person name="Ovreas L."/>
            <person name="Rohde M."/>
            <person name="Galperin M.Y."/>
            <person name="Jogler C."/>
        </authorList>
    </citation>
    <scope>NUCLEOTIDE SEQUENCE [LARGE SCALE GENOMIC DNA]</scope>
    <source>
        <strain evidence="10 11">Pan14r</strain>
    </source>
</reference>
<dbReference type="NCBIfam" id="NF006047">
    <property type="entry name" value="PRK08193.1"/>
    <property type="match status" value="1"/>
</dbReference>
<accession>A0A5C5YGQ1</accession>
<name>A0A5C5YGQ1_9PLAN</name>
<evidence type="ECO:0000256" key="1">
    <source>
        <dbReference type="ARBA" id="ARBA00001726"/>
    </source>
</evidence>
<evidence type="ECO:0000259" key="9">
    <source>
        <dbReference type="SMART" id="SM01007"/>
    </source>
</evidence>
<evidence type="ECO:0000256" key="8">
    <source>
        <dbReference type="ARBA" id="ARBA00023277"/>
    </source>
</evidence>
<comment type="similarity">
    <text evidence="3">Belongs to the aldolase class II family. AraD/FucA subfamily.</text>
</comment>
<dbReference type="Pfam" id="PF00596">
    <property type="entry name" value="Aldolase_II"/>
    <property type="match status" value="1"/>
</dbReference>
<dbReference type="PANTHER" id="PTHR22789">
    <property type="entry name" value="FUCULOSE PHOSPHATE ALDOLASE"/>
    <property type="match status" value="1"/>
</dbReference>
<sequence length="238" mass="26075">MLDQLKIEVCAANRSLVDHDLVTLTWGNVSGIDRQSGRVVIKPSGVDYHDLMPEHMVVVDLDGNRIEGELNPSSDTATHVWLYRNFSAIGGVTHTHSRYATMYSQCRREIPCLGTTHADHFHGPVPVTRPLTESEVAQAYEANTGKVITERFADLDPIAMPAVLVAGHAPFAWGPSAKKSVENAVALEAVAQMTLGCQQIMAGQQDNAVPRLEAYVLEKHYQRKHGPDAYYGQAKSSS</sequence>
<evidence type="ECO:0000256" key="4">
    <source>
        <dbReference type="ARBA" id="ARBA00013186"/>
    </source>
</evidence>
<organism evidence="10 11">
    <name type="scientific">Crateriforma conspicua</name>
    <dbReference type="NCBI Taxonomy" id="2527996"/>
    <lineage>
        <taxon>Bacteria</taxon>
        <taxon>Pseudomonadati</taxon>
        <taxon>Planctomycetota</taxon>
        <taxon>Planctomycetia</taxon>
        <taxon>Planctomycetales</taxon>
        <taxon>Planctomycetaceae</taxon>
        <taxon>Crateriforma</taxon>
    </lineage>
</organism>
<keyword evidence="5" id="KW-0479">Metal-binding</keyword>
<dbReference type="SUPFAM" id="SSF53639">
    <property type="entry name" value="AraD/HMP-PK domain-like"/>
    <property type="match status" value="1"/>
</dbReference>
<dbReference type="Proteomes" id="UP000317238">
    <property type="component" value="Unassembled WGS sequence"/>
</dbReference>
<proteinExistence type="inferred from homology"/>
<comment type="cofactor">
    <cofactor evidence="2">
        <name>Zn(2+)</name>
        <dbReference type="ChEBI" id="CHEBI:29105"/>
    </cofactor>
</comment>
<evidence type="ECO:0000256" key="3">
    <source>
        <dbReference type="ARBA" id="ARBA00010037"/>
    </source>
</evidence>
<dbReference type="EC" id="5.1.3.4" evidence="4"/>
<dbReference type="Gene3D" id="3.40.225.10">
    <property type="entry name" value="Class II aldolase/adducin N-terminal domain"/>
    <property type="match status" value="1"/>
</dbReference>
<keyword evidence="8" id="KW-0119">Carbohydrate metabolism</keyword>
<protein>
    <recommendedName>
        <fullName evidence="4">L-ribulose-5-phosphate 4-epimerase</fullName>
        <ecNumber evidence="4">5.1.3.4</ecNumber>
    </recommendedName>
</protein>
<dbReference type="OrthoDB" id="9786287at2"/>
<comment type="catalytic activity">
    <reaction evidence="1">
        <text>L-ribulose 5-phosphate = D-xylulose 5-phosphate</text>
        <dbReference type="Rhea" id="RHEA:22368"/>
        <dbReference type="ChEBI" id="CHEBI:57737"/>
        <dbReference type="ChEBI" id="CHEBI:58226"/>
        <dbReference type="EC" id="5.1.3.4"/>
    </reaction>
</comment>
<dbReference type="EMBL" id="SJPL01000001">
    <property type="protein sequence ID" value="TWT72412.1"/>
    <property type="molecule type" value="Genomic_DNA"/>
</dbReference>
<dbReference type="AlphaFoldDB" id="A0A5C5YGQ1"/>
<dbReference type="SMART" id="SM01007">
    <property type="entry name" value="Aldolase_II"/>
    <property type="match status" value="1"/>
</dbReference>
<evidence type="ECO:0000313" key="11">
    <source>
        <dbReference type="Proteomes" id="UP000317238"/>
    </source>
</evidence>
<dbReference type="GO" id="GO:0005829">
    <property type="term" value="C:cytosol"/>
    <property type="evidence" value="ECO:0007669"/>
    <property type="project" value="TreeGrafter"/>
</dbReference>
<dbReference type="FunFam" id="3.40.225.10:FF:000001">
    <property type="entry name" value="L-ribulose-5-phosphate 4-epimerase UlaF"/>
    <property type="match status" value="1"/>
</dbReference>
<gene>
    <name evidence="10" type="primary">araD</name>
    <name evidence="10" type="ORF">Pan14r_47320</name>
</gene>
<dbReference type="InterPro" id="IPR001303">
    <property type="entry name" value="Aldolase_II/adducin_N"/>
</dbReference>
<dbReference type="InterPro" id="IPR036409">
    <property type="entry name" value="Aldolase_II/adducin_N_sf"/>
</dbReference>
<dbReference type="GO" id="GO:0046872">
    <property type="term" value="F:metal ion binding"/>
    <property type="evidence" value="ECO:0007669"/>
    <property type="project" value="UniProtKB-KW"/>
</dbReference>
<dbReference type="InterPro" id="IPR050197">
    <property type="entry name" value="Aldolase_class_II_sugar_metab"/>
</dbReference>
<dbReference type="GO" id="GO:0019323">
    <property type="term" value="P:pentose catabolic process"/>
    <property type="evidence" value="ECO:0007669"/>
    <property type="project" value="TreeGrafter"/>
</dbReference>
<evidence type="ECO:0000256" key="7">
    <source>
        <dbReference type="ARBA" id="ARBA00023235"/>
    </source>
</evidence>
<evidence type="ECO:0000256" key="6">
    <source>
        <dbReference type="ARBA" id="ARBA00022833"/>
    </source>
</evidence>
<keyword evidence="11" id="KW-1185">Reference proteome</keyword>
<dbReference type="RefSeq" id="WP_145293232.1">
    <property type="nucleotide sequence ID" value="NZ_CP036319.1"/>
</dbReference>
<feature type="domain" description="Class II aldolase/adducin N-terminal" evidence="9">
    <location>
        <begin position="7"/>
        <end position="195"/>
    </location>
</feature>
<evidence type="ECO:0000256" key="2">
    <source>
        <dbReference type="ARBA" id="ARBA00001947"/>
    </source>
</evidence>
<dbReference type="PANTHER" id="PTHR22789:SF8">
    <property type="entry name" value="L-RIBULOSE-5-PHOSPHATE 4-EPIMERASE SGBE"/>
    <property type="match status" value="1"/>
</dbReference>
<dbReference type="GO" id="GO:0016832">
    <property type="term" value="F:aldehyde-lyase activity"/>
    <property type="evidence" value="ECO:0007669"/>
    <property type="project" value="TreeGrafter"/>
</dbReference>